<dbReference type="Pfam" id="PF01032">
    <property type="entry name" value="FecCD"/>
    <property type="match status" value="1"/>
</dbReference>
<dbReference type="FunFam" id="1.10.3470.10:FF:000001">
    <property type="entry name" value="Vitamin B12 ABC transporter permease BtuC"/>
    <property type="match status" value="1"/>
</dbReference>
<evidence type="ECO:0000313" key="10">
    <source>
        <dbReference type="Proteomes" id="UP000019150"/>
    </source>
</evidence>
<evidence type="ECO:0000256" key="3">
    <source>
        <dbReference type="ARBA" id="ARBA00022448"/>
    </source>
</evidence>
<dbReference type="SUPFAM" id="SSF81345">
    <property type="entry name" value="ABC transporter involved in vitamin B12 uptake, BtuC"/>
    <property type="match status" value="1"/>
</dbReference>
<dbReference type="InterPro" id="IPR000522">
    <property type="entry name" value="ABC_transptr_permease_BtuC"/>
</dbReference>
<evidence type="ECO:0000256" key="2">
    <source>
        <dbReference type="ARBA" id="ARBA00007935"/>
    </source>
</evidence>
<feature type="transmembrane region" description="Helical" evidence="8">
    <location>
        <begin position="95"/>
        <end position="115"/>
    </location>
</feature>
<organism evidence="9 10">
    <name type="scientific">Nocardia nova SH22a</name>
    <dbReference type="NCBI Taxonomy" id="1415166"/>
    <lineage>
        <taxon>Bacteria</taxon>
        <taxon>Bacillati</taxon>
        <taxon>Actinomycetota</taxon>
        <taxon>Actinomycetes</taxon>
        <taxon>Mycobacteriales</taxon>
        <taxon>Nocardiaceae</taxon>
        <taxon>Nocardia</taxon>
    </lineage>
</organism>
<dbReference type="InterPro" id="IPR037294">
    <property type="entry name" value="ABC_BtuC-like"/>
</dbReference>
<dbReference type="CDD" id="cd06550">
    <property type="entry name" value="TM_ABC_iron-siderophores_like"/>
    <property type="match status" value="1"/>
</dbReference>
<evidence type="ECO:0000256" key="4">
    <source>
        <dbReference type="ARBA" id="ARBA00022475"/>
    </source>
</evidence>
<gene>
    <name evidence="9" type="ORF">NONO_c35720</name>
</gene>
<feature type="transmembrane region" description="Helical" evidence="8">
    <location>
        <begin position="285"/>
        <end position="303"/>
    </location>
</feature>
<comment type="subcellular location">
    <subcellularLocation>
        <location evidence="1">Cell membrane</location>
        <topology evidence="1">Multi-pass membrane protein</topology>
    </subcellularLocation>
</comment>
<dbReference type="STRING" id="1415166.NONO_c35720"/>
<feature type="transmembrane region" description="Helical" evidence="8">
    <location>
        <begin position="69"/>
        <end position="88"/>
    </location>
</feature>
<name>W5TGU0_9NOCA</name>
<dbReference type="GO" id="GO:0033214">
    <property type="term" value="P:siderophore-iron import into cell"/>
    <property type="evidence" value="ECO:0007669"/>
    <property type="project" value="TreeGrafter"/>
</dbReference>
<comment type="similarity">
    <text evidence="2">Belongs to the binding-protein-dependent transport system permease family. FecCD subfamily.</text>
</comment>
<dbReference type="GO" id="GO:0005886">
    <property type="term" value="C:plasma membrane"/>
    <property type="evidence" value="ECO:0007669"/>
    <property type="project" value="UniProtKB-SubCell"/>
</dbReference>
<evidence type="ECO:0000256" key="7">
    <source>
        <dbReference type="ARBA" id="ARBA00023136"/>
    </source>
</evidence>
<keyword evidence="6 8" id="KW-1133">Transmembrane helix</keyword>
<dbReference type="HOGENOM" id="CLU_013016_1_0_11"/>
<dbReference type="PANTHER" id="PTHR30472">
    <property type="entry name" value="FERRIC ENTEROBACTIN TRANSPORT SYSTEM PERMEASE PROTEIN"/>
    <property type="match status" value="1"/>
</dbReference>
<keyword evidence="4" id="KW-1003">Cell membrane</keyword>
<reference evidence="9 10" key="1">
    <citation type="journal article" date="2014" name="Appl. Environ. Microbiol.">
        <title>Insights into the Microbial Degradation of Rubber and Gutta-Percha by Analysis of the Complete Genome of Nocardia nova SH22a.</title>
        <authorList>
            <person name="Luo Q."/>
            <person name="Hiessl S."/>
            <person name="Poehlein A."/>
            <person name="Daniel R."/>
            <person name="Steinbuchel A."/>
        </authorList>
    </citation>
    <scope>NUCLEOTIDE SEQUENCE [LARGE SCALE GENOMIC DNA]</scope>
    <source>
        <strain evidence="9">SH22a</strain>
    </source>
</reference>
<dbReference type="EMBL" id="CP006850">
    <property type="protein sequence ID" value="AHH18359.1"/>
    <property type="molecule type" value="Genomic_DNA"/>
</dbReference>
<evidence type="ECO:0000313" key="9">
    <source>
        <dbReference type="EMBL" id="AHH18359.1"/>
    </source>
</evidence>
<dbReference type="AlphaFoldDB" id="W5TGU0"/>
<sequence length="310" mass="30906">MVSLCVGARHIPPGVVLDALRGIGSDEDHRIIRDLRVPRTVAGVLAGLGLGIGGAAIQSLTRNPLADPGLLGVNAGAALAITIAVGAFGLSAPTAYVWFALGGAGLIAVLVYVIGSGGRGGVDPVRLVLAGVALAAVLGGIVSAITLLNPDAFDQMRAWNAGTLVGRDSDVLTAAAPFIGVGVAIAVLIGPSLNALSLGDDAAFALGASVRLTRTLAVTAITLLAGGATAIAGPIVFVGLMVPHVARWLVGADQRWILLLSGLLAPSLLLAADIVGRLVMKPAEVPVGIVAAVAGGPMLMMLARRRKAAV</sequence>
<dbReference type="KEGG" id="nno:NONO_c35720"/>
<protein>
    <submittedName>
        <fullName evidence="9">Putative ferric enterobactin transport system permease protein</fullName>
    </submittedName>
</protein>
<feature type="transmembrane region" description="Helical" evidence="8">
    <location>
        <begin position="40"/>
        <end position="57"/>
    </location>
</feature>
<dbReference type="PATRIC" id="fig|1415166.3.peg.3664"/>
<keyword evidence="5 8" id="KW-0812">Transmembrane</keyword>
<dbReference type="PANTHER" id="PTHR30472:SF1">
    <property type="entry name" value="FE(3+) DICITRATE TRANSPORT SYSTEM PERMEASE PROTEIN FECC-RELATED"/>
    <property type="match status" value="1"/>
</dbReference>
<evidence type="ECO:0000256" key="6">
    <source>
        <dbReference type="ARBA" id="ARBA00022989"/>
    </source>
</evidence>
<dbReference type="Gene3D" id="1.10.3470.10">
    <property type="entry name" value="ABC transporter involved in vitamin B12 uptake, BtuC"/>
    <property type="match status" value="1"/>
</dbReference>
<proteinExistence type="inferred from homology"/>
<accession>W5TGU0</accession>
<keyword evidence="3" id="KW-0813">Transport</keyword>
<feature type="transmembrane region" description="Helical" evidence="8">
    <location>
        <begin position="171"/>
        <end position="196"/>
    </location>
</feature>
<evidence type="ECO:0000256" key="1">
    <source>
        <dbReference type="ARBA" id="ARBA00004651"/>
    </source>
</evidence>
<dbReference type="eggNOG" id="COG0609">
    <property type="taxonomic scope" value="Bacteria"/>
</dbReference>
<feature type="transmembrane region" description="Helical" evidence="8">
    <location>
        <begin position="216"/>
        <end position="244"/>
    </location>
</feature>
<evidence type="ECO:0000256" key="8">
    <source>
        <dbReference type="SAM" id="Phobius"/>
    </source>
</evidence>
<keyword evidence="7 8" id="KW-0472">Membrane</keyword>
<feature type="transmembrane region" description="Helical" evidence="8">
    <location>
        <begin position="256"/>
        <end position="279"/>
    </location>
</feature>
<evidence type="ECO:0000256" key="5">
    <source>
        <dbReference type="ARBA" id="ARBA00022692"/>
    </source>
</evidence>
<keyword evidence="10" id="KW-1185">Reference proteome</keyword>
<dbReference type="GO" id="GO:0022857">
    <property type="term" value="F:transmembrane transporter activity"/>
    <property type="evidence" value="ECO:0007669"/>
    <property type="project" value="InterPro"/>
</dbReference>
<dbReference type="Proteomes" id="UP000019150">
    <property type="component" value="Chromosome"/>
</dbReference>
<feature type="transmembrane region" description="Helical" evidence="8">
    <location>
        <begin position="127"/>
        <end position="150"/>
    </location>
</feature>